<evidence type="ECO:0000256" key="8">
    <source>
        <dbReference type="ARBA" id="ARBA00032024"/>
    </source>
</evidence>
<dbReference type="Pfam" id="PF08546">
    <property type="entry name" value="ApbA_C"/>
    <property type="match status" value="1"/>
</dbReference>
<dbReference type="NCBIfam" id="TIGR00745">
    <property type="entry name" value="apbA_panE"/>
    <property type="match status" value="1"/>
</dbReference>
<evidence type="ECO:0000256" key="5">
    <source>
        <dbReference type="ARBA" id="ARBA00022655"/>
    </source>
</evidence>
<gene>
    <name evidence="13" type="ORF">A1355_20295</name>
</gene>
<dbReference type="InterPro" id="IPR013332">
    <property type="entry name" value="KPR_N"/>
</dbReference>
<evidence type="ECO:0000256" key="1">
    <source>
        <dbReference type="ARBA" id="ARBA00004994"/>
    </source>
</evidence>
<evidence type="ECO:0000256" key="2">
    <source>
        <dbReference type="ARBA" id="ARBA00007870"/>
    </source>
</evidence>
<feature type="domain" description="Ketopantoate reductase N-terminal" evidence="11">
    <location>
        <begin position="5"/>
        <end position="154"/>
    </location>
</feature>
<dbReference type="RefSeq" id="WP_064025315.1">
    <property type="nucleotide sequence ID" value="NZ_LUUK01000044.1"/>
</dbReference>
<evidence type="ECO:0000256" key="6">
    <source>
        <dbReference type="ARBA" id="ARBA00022857"/>
    </source>
</evidence>
<comment type="pathway">
    <text evidence="1 10">Cofactor biosynthesis; (R)-pantothenate biosynthesis; (R)-pantoate from 3-methyl-2-oxobutanoate: step 2/2.</text>
</comment>
<keyword evidence="7 10" id="KW-0560">Oxidoreductase</keyword>
<dbReference type="SUPFAM" id="SSF48179">
    <property type="entry name" value="6-phosphogluconate dehydrogenase C-terminal domain-like"/>
    <property type="match status" value="1"/>
</dbReference>
<dbReference type="SUPFAM" id="SSF51735">
    <property type="entry name" value="NAD(P)-binding Rossmann-fold domains"/>
    <property type="match status" value="1"/>
</dbReference>
<dbReference type="Gene3D" id="1.10.1040.10">
    <property type="entry name" value="N-(1-d-carboxylethyl)-l-norvaline Dehydrogenase, domain 2"/>
    <property type="match status" value="1"/>
</dbReference>
<evidence type="ECO:0000256" key="7">
    <source>
        <dbReference type="ARBA" id="ARBA00023002"/>
    </source>
</evidence>
<keyword evidence="14" id="KW-1185">Reference proteome</keyword>
<dbReference type="AlphaFoldDB" id="A0A177P3A2"/>
<keyword evidence="6 10" id="KW-0521">NADP</keyword>
<comment type="catalytic activity">
    <reaction evidence="9 10">
        <text>(R)-pantoate + NADP(+) = 2-dehydropantoate + NADPH + H(+)</text>
        <dbReference type="Rhea" id="RHEA:16233"/>
        <dbReference type="ChEBI" id="CHEBI:11561"/>
        <dbReference type="ChEBI" id="CHEBI:15378"/>
        <dbReference type="ChEBI" id="CHEBI:15980"/>
        <dbReference type="ChEBI" id="CHEBI:57783"/>
        <dbReference type="ChEBI" id="CHEBI:58349"/>
        <dbReference type="EC" id="1.1.1.169"/>
    </reaction>
</comment>
<evidence type="ECO:0000256" key="4">
    <source>
        <dbReference type="ARBA" id="ARBA00019465"/>
    </source>
</evidence>
<dbReference type="GO" id="GO:0015940">
    <property type="term" value="P:pantothenate biosynthetic process"/>
    <property type="evidence" value="ECO:0007669"/>
    <property type="project" value="UniProtKB-UniPathway"/>
</dbReference>
<comment type="function">
    <text evidence="10">Catalyzes the NADPH-dependent reduction of ketopantoate into pantoic acid.</text>
</comment>
<organism evidence="13 14">
    <name type="scientific">Methylomonas koyamae</name>
    <dbReference type="NCBI Taxonomy" id="702114"/>
    <lineage>
        <taxon>Bacteria</taxon>
        <taxon>Pseudomonadati</taxon>
        <taxon>Pseudomonadota</taxon>
        <taxon>Gammaproteobacteria</taxon>
        <taxon>Methylococcales</taxon>
        <taxon>Methylococcaceae</taxon>
        <taxon>Methylomonas</taxon>
    </lineage>
</organism>
<accession>A0A177P3A2</accession>
<sequence length="317" mass="34655">MSNKVLVVGSGAIGGFYGALLAKAGADVTMTCRSDFETVKRRGFRIDSRELGSWRFFPRRLVQRSGEYGGEPDFLLLCTKVKPDLDRAELIRDAVGPNTAIVFIQNGIDIEAELQAAFPDNELISGLAFVCCNRIAPGEIQHLAYGRLLLGNMPSGVSDKTRRLADLYRTSGIEAETCEDIVGGRWQKCVWNAPFNPLSVLSGGLATQTILQNQESLVRRIMTEVQAIAEAAGHPLPADIIERNIAMTRSMPPYKTSMLLDFETGQSMETEAILGNTVRAAERLGLDVPCLQSLYALMRLREQQSATGLGGKHPSHN</sequence>
<dbReference type="Proteomes" id="UP000077628">
    <property type="component" value="Unassembled WGS sequence"/>
</dbReference>
<proteinExistence type="inferred from homology"/>
<dbReference type="UniPathway" id="UPA00028">
    <property type="reaction ID" value="UER00004"/>
</dbReference>
<protein>
    <recommendedName>
        <fullName evidence="4 10">2-dehydropantoate 2-reductase</fullName>
        <ecNumber evidence="3 10">1.1.1.169</ecNumber>
    </recommendedName>
    <alternativeName>
        <fullName evidence="8 10">Ketopantoate reductase</fullName>
    </alternativeName>
</protein>
<comment type="similarity">
    <text evidence="2 10">Belongs to the ketopantoate reductase family.</text>
</comment>
<reference evidence="14" key="1">
    <citation type="submission" date="2016-03" db="EMBL/GenBank/DDBJ databases">
        <authorList>
            <person name="Heylen K."/>
            <person name="De Vos P."/>
            <person name="Vekeman B."/>
        </authorList>
    </citation>
    <scope>NUCLEOTIDE SEQUENCE [LARGE SCALE GENOMIC DNA]</scope>
    <source>
        <strain evidence="14">R-45383</strain>
    </source>
</reference>
<dbReference type="PANTHER" id="PTHR21708">
    <property type="entry name" value="PROBABLE 2-DEHYDROPANTOATE 2-REDUCTASE"/>
    <property type="match status" value="1"/>
</dbReference>
<dbReference type="EMBL" id="LUUK01000044">
    <property type="protein sequence ID" value="OAI24691.1"/>
    <property type="molecule type" value="Genomic_DNA"/>
</dbReference>
<dbReference type="InterPro" id="IPR013752">
    <property type="entry name" value="KPA_reductase"/>
</dbReference>
<dbReference type="STRING" id="702114.A1355_20295"/>
<evidence type="ECO:0000259" key="11">
    <source>
        <dbReference type="Pfam" id="PF02558"/>
    </source>
</evidence>
<dbReference type="InterPro" id="IPR051402">
    <property type="entry name" value="KPR-Related"/>
</dbReference>
<dbReference type="PANTHER" id="PTHR21708:SF26">
    <property type="entry name" value="2-DEHYDROPANTOATE 2-REDUCTASE"/>
    <property type="match status" value="1"/>
</dbReference>
<evidence type="ECO:0000313" key="14">
    <source>
        <dbReference type="Proteomes" id="UP000077628"/>
    </source>
</evidence>
<dbReference type="InterPro" id="IPR003710">
    <property type="entry name" value="ApbA"/>
</dbReference>
<dbReference type="EC" id="1.1.1.169" evidence="3 10"/>
<evidence type="ECO:0000256" key="10">
    <source>
        <dbReference type="RuleBase" id="RU362068"/>
    </source>
</evidence>
<name>A0A177P3A2_9GAMM</name>
<dbReference type="Gene3D" id="3.40.50.720">
    <property type="entry name" value="NAD(P)-binding Rossmann-like Domain"/>
    <property type="match status" value="1"/>
</dbReference>
<dbReference type="InterPro" id="IPR013328">
    <property type="entry name" value="6PGD_dom2"/>
</dbReference>
<dbReference type="InterPro" id="IPR008927">
    <property type="entry name" value="6-PGluconate_DH-like_C_sf"/>
</dbReference>
<dbReference type="OrthoDB" id="6530772at2"/>
<keyword evidence="5 10" id="KW-0566">Pantothenate biosynthesis</keyword>
<dbReference type="FunFam" id="1.10.1040.10:FF:000017">
    <property type="entry name" value="2-dehydropantoate 2-reductase"/>
    <property type="match status" value="1"/>
</dbReference>
<evidence type="ECO:0000259" key="12">
    <source>
        <dbReference type="Pfam" id="PF08546"/>
    </source>
</evidence>
<feature type="domain" description="Ketopantoate reductase C-terminal" evidence="12">
    <location>
        <begin position="180"/>
        <end position="301"/>
    </location>
</feature>
<dbReference type="GO" id="GO:0005737">
    <property type="term" value="C:cytoplasm"/>
    <property type="evidence" value="ECO:0007669"/>
    <property type="project" value="TreeGrafter"/>
</dbReference>
<evidence type="ECO:0000256" key="9">
    <source>
        <dbReference type="ARBA" id="ARBA00048793"/>
    </source>
</evidence>
<dbReference type="InterPro" id="IPR036291">
    <property type="entry name" value="NAD(P)-bd_dom_sf"/>
</dbReference>
<comment type="caution">
    <text evidence="13">The sequence shown here is derived from an EMBL/GenBank/DDBJ whole genome shotgun (WGS) entry which is preliminary data.</text>
</comment>
<dbReference type="GO" id="GO:0008677">
    <property type="term" value="F:2-dehydropantoate 2-reductase activity"/>
    <property type="evidence" value="ECO:0007669"/>
    <property type="project" value="UniProtKB-EC"/>
</dbReference>
<evidence type="ECO:0000256" key="3">
    <source>
        <dbReference type="ARBA" id="ARBA00013014"/>
    </source>
</evidence>
<evidence type="ECO:0000313" key="13">
    <source>
        <dbReference type="EMBL" id="OAI24691.1"/>
    </source>
</evidence>
<dbReference type="Pfam" id="PF02558">
    <property type="entry name" value="ApbA"/>
    <property type="match status" value="1"/>
</dbReference>